<keyword evidence="3" id="KW-1185">Reference proteome</keyword>
<evidence type="ECO:0000313" key="2">
    <source>
        <dbReference type="EMBL" id="TWT38347.1"/>
    </source>
</evidence>
<dbReference type="EMBL" id="SJPF01000001">
    <property type="protein sequence ID" value="TWT38347.1"/>
    <property type="molecule type" value="Genomic_DNA"/>
</dbReference>
<proteinExistence type="predicted"/>
<feature type="transmembrane region" description="Helical" evidence="1">
    <location>
        <begin position="47"/>
        <end position="66"/>
    </location>
</feature>
<gene>
    <name evidence="2" type="ORF">Enr8_00390</name>
</gene>
<sequence>MTIEQVHFGLFYILSIPLCLLGVSAGLAAVAYACWGRFERAKWLGKMCVTVGGVSGFWLGAVSVGLEFSYPWIFAIPALLGGVALALSYLYRNSPPLARFQFTIPMLLYATVLAAIVACGAKLWLVDDTDYTRRNEIRANLARMNSISGTRVLGPIIGRYDGEEYVPHEIEFSLSGRPDTLVKIFADERLRTCDSDEPLRKVVLHQVGRVRFRATVDSSQMDYPIEVMGINVGPNGLFADQFPFPLRSIDDFVDHYDELVKIFETWPREDQPGRFAYEIDGVEYGEIEYWATEEPLGR</sequence>
<dbReference type="RefSeq" id="WP_146428612.1">
    <property type="nucleotide sequence ID" value="NZ_SJPF01000001.1"/>
</dbReference>
<feature type="transmembrane region" description="Helical" evidence="1">
    <location>
        <begin position="103"/>
        <end position="125"/>
    </location>
</feature>
<comment type="caution">
    <text evidence="2">The sequence shown here is derived from an EMBL/GenBank/DDBJ whole genome shotgun (WGS) entry which is preliminary data.</text>
</comment>
<dbReference type="AlphaFoldDB" id="A0A5C5VK65"/>
<feature type="transmembrane region" description="Helical" evidence="1">
    <location>
        <begin position="72"/>
        <end position="91"/>
    </location>
</feature>
<keyword evidence="1" id="KW-1133">Transmembrane helix</keyword>
<evidence type="ECO:0000313" key="3">
    <source>
        <dbReference type="Proteomes" id="UP000318878"/>
    </source>
</evidence>
<name>A0A5C5VK65_9BACT</name>
<evidence type="ECO:0000256" key="1">
    <source>
        <dbReference type="SAM" id="Phobius"/>
    </source>
</evidence>
<feature type="transmembrane region" description="Helical" evidence="1">
    <location>
        <begin position="12"/>
        <end position="35"/>
    </location>
</feature>
<reference evidence="2 3" key="1">
    <citation type="submission" date="2019-02" db="EMBL/GenBank/DDBJ databases">
        <title>Deep-cultivation of Planctomycetes and their phenomic and genomic characterization uncovers novel biology.</title>
        <authorList>
            <person name="Wiegand S."/>
            <person name="Jogler M."/>
            <person name="Boedeker C."/>
            <person name="Pinto D."/>
            <person name="Vollmers J."/>
            <person name="Rivas-Marin E."/>
            <person name="Kohn T."/>
            <person name="Peeters S.H."/>
            <person name="Heuer A."/>
            <person name="Rast P."/>
            <person name="Oberbeckmann S."/>
            <person name="Bunk B."/>
            <person name="Jeske O."/>
            <person name="Meyerdierks A."/>
            <person name="Storesund J.E."/>
            <person name="Kallscheuer N."/>
            <person name="Luecker S."/>
            <person name="Lage O.M."/>
            <person name="Pohl T."/>
            <person name="Merkel B.J."/>
            <person name="Hornburger P."/>
            <person name="Mueller R.-W."/>
            <person name="Bruemmer F."/>
            <person name="Labrenz M."/>
            <person name="Spormann A.M."/>
            <person name="Op Den Camp H."/>
            <person name="Overmann J."/>
            <person name="Amann R."/>
            <person name="Jetten M.S.M."/>
            <person name="Mascher T."/>
            <person name="Medema M.H."/>
            <person name="Devos D.P."/>
            <person name="Kaster A.-K."/>
            <person name="Ovreas L."/>
            <person name="Rohde M."/>
            <person name="Galperin M.Y."/>
            <person name="Jogler C."/>
        </authorList>
    </citation>
    <scope>NUCLEOTIDE SEQUENCE [LARGE SCALE GENOMIC DNA]</scope>
    <source>
        <strain evidence="2 3">Enr8</strain>
    </source>
</reference>
<keyword evidence="1" id="KW-0472">Membrane</keyword>
<dbReference type="Proteomes" id="UP000318878">
    <property type="component" value="Unassembled WGS sequence"/>
</dbReference>
<keyword evidence="1" id="KW-0812">Transmembrane</keyword>
<organism evidence="2 3">
    <name type="scientific">Blastopirellula retiformator</name>
    <dbReference type="NCBI Taxonomy" id="2527970"/>
    <lineage>
        <taxon>Bacteria</taxon>
        <taxon>Pseudomonadati</taxon>
        <taxon>Planctomycetota</taxon>
        <taxon>Planctomycetia</taxon>
        <taxon>Pirellulales</taxon>
        <taxon>Pirellulaceae</taxon>
        <taxon>Blastopirellula</taxon>
    </lineage>
</organism>
<protein>
    <submittedName>
        <fullName evidence="2">Uncharacterized protein</fullName>
    </submittedName>
</protein>
<accession>A0A5C5VK65</accession>